<dbReference type="Pfam" id="PF05228">
    <property type="entry name" value="CHASE4"/>
    <property type="match status" value="1"/>
</dbReference>
<dbReference type="InterPro" id="IPR000160">
    <property type="entry name" value="GGDEF_dom"/>
</dbReference>
<organism evidence="7 8">
    <name type="scientific">Vibrio tapetis subsp. tapetis</name>
    <dbReference type="NCBI Taxonomy" id="1671868"/>
    <lineage>
        <taxon>Bacteria</taxon>
        <taxon>Pseudomonadati</taxon>
        <taxon>Pseudomonadota</taxon>
        <taxon>Gammaproteobacteria</taxon>
        <taxon>Vibrionales</taxon>
        <taxon>Vibrionaceae</taxon>
        <taxon>Vibrio</taxon>
    </lineage>
</organism>
<dbReference type="GO" id="GO:1902201">
    <property type="term" value="P:negative regulation of bacterial-type flagellum-dependent cell motility"/>
    <property type="evidence" value="ECO:0007669"/>
    <property type="project" value="TreeGrafter"/>
</dbReference>
<evidence type="ECO:0000313" key="7">
    <source>
        <dbReference type="EMBL" id="SON51882.1"/>
    </source>
</evidence>
<keyword evidence="5" id="KW-0472">Membrane</keyword>
<keyword evidence="8" id="KW-1185">Reference proteome</keyword>
<reference evidence="7 8" key="1">
    <citation type="submission" date="2017-10" db="EMBL/GenBank/DDBJ databases">
        <authorList>
            <person name="Banno H."/>
            <person name="Chua N.-H."/>
        </authorList>
    </citation>
    <scope>NUCLEOTIDE SEQUENCE [LARGE SCALE GENOMIC DNA]</scope>
    <source>
        <strain evidence="7">Vibrio tapetis CECT4600</strain>
    </source>
</reference>
<dbReference type="Pfam" id="PF00990">
    <property type="entry name" value="GGDEF"/>
    <property type="match status" value="1"/>
</dbReference>
<comment type="catalytic activity">
    <reaction evidence="3">
        <text>2 GTP = 3',3'-c-di-GMP + 2 diphosphate</text>
        <dbReference type="Rhea" id="RHEA:24898"/>
        <dbReference type="ChEBI" id="CHEBI:33019"/>
        <dbReference type="ChEBI" id="CHEBI:37565"/>
        <dbReference type="ChEBI" id="CHEBI:58805"/>
        <dbReference type="EC" id="2.7.7.65"/>
    </reaction>
</comment>
<evidence type="ECO:0000256" key="2">
    <source>
        <dbReference type="ARBA" id="ARBA00012528"/>
    </source>
</evidence>
<dbReference type="OrthoDB" id="9812260at2"/>
<dbReference type="EC" id="2.7.7.65" evidence="2"/>
<dbReference type="SUPFAM" id="SSF55073">
    <property type="entry name" value="Nucleotide cyclase"/>
    <property type="match status" value="1"/>
</dbReference>
<feature type="region of interest" description="Disordered" evidence="4">
    <location>
        <begin position="492"/>
        <end position="518"/>
    </location>
</feature>
<feature type="transmembrane region" description="Helical" evidence="5">
    <location>
        <begin position="12"/>
        <end position="30"/>
    </location>
</feature>
<dbReference type="PROSITE" id="PS50887">
    <property type="entry name" value="GGDEF"/>
    <property type="match status" value="1"/>
</dbReference>
<feature type="transmembrane region" description="Helical" evidence="5">
    <location>
        <begin position="262"/>
        <end position="284"/>
    </location>
</feature>
<evidence type="ECO:0000259" key="6">
    <source>
        <dbReference type="PROSITE" id="PS50887"/>
    </source>
</evidence>
<dbReference type="InterPro" id="IPR050469">
    <property type="entry name" value="Diguanylate_Cyclase"/>
</dbReference>
<dbReference type="EMBL" id="LT960612">
    <property type="protein sequence ID" value="SON51882.1"/>
    <property type="molecule type" value="Genomic_DNA"/>
</dbReference>
<evidence type="ECO:0000256" key="3">
    <source>
        <dbReference type="ARBA" id="ARBA00034247"/>
    </source>
</evidence>
<dbReference type="GO" id="GO:0005886">
    <property type="term" value="C:plasma membrane"/>
    <property type="evidence" value="ECO:0007669"/>
    <property type="project" value="TreeGrafter"/>
</dbReference>
<dbReference type="PANTHER" id="PTHR45138">
    <property type="entry name" value="REGULATORY COMPONENTS OF SENSORY TRANSDUCTION SYSTEM"/>
    <property type="match status" value="1"/>
</dbReference>
<dbReference type="GO" id="GO:0043709">
    <property type="term" value="P:cell adhesion involved in single-species biofilm formation"/>
    <property type="evidence" value="ECO:0007669"/>
    <property type="project" value="TreeGrafter"/>
</dbReference>
<protein>
    <recommendedName>
        <fullName evidence="2">diguanylate cyclase</fullName>
        <ecNumber evidence="2">2.7.7.65</ecNumber>
    </recommendedName>
</protein>
<feature type="domain" description="GGDEF" evidence="6">
    <location>
        <begin position="367"/>
        <end position="504"/>
    </location>
</feature>
<dbReference type="KEGG" id="vta:B0271"/>
<evidence type="ECO:0000313" key="8">
    <source>
        <dbReference type="Proteomes" id="UP000235828"/>
    </source>
</evidence>
<evidence type="ECO:0000256" key="1">
    <source>
        <dbReference type="ARBA" id="ARBA00001946"/>
    </source>
</evidence>
<proteinExistence type="predicted"/>
<dbReference type="PANTHER" id="PTHR45138:SF9">
    <property type="entry name" value="DIGUANYLATE CYCLASE DGCM-RELATED"/>
    <property type="match status" value="1"/>
</dbReference>
<dbReference type="AlphaFoldDB" id="A0A2N8ZJ02"/>
<gene>
    <name evidence="7" type="ORF">VTAP4600_B0271</name>
</gene>
<dbReference type="InterPro" id="IPR043128">
    <property type="entry name" value="Rev_trsase/Diguanyl_cyclase"/>
</dbReference>
<dbReference type="NCBIfam" id="TIGR00254">
    <property type="entry name" value="GGDEF"/>
    <property type="match status" value="1"/>
</dbReference>
<sequence>MNISHFSLRQLSVVISTTICLLFVGGYMLIKYTWSHDRAVVEAIQLQDLEVERVKAAINIEKQDLGSTLSDYASWDELRTIAISKDPQQLTRVINDYVFKSKMLDGVFVFDGDVQLLWGMRYDHNTEQPTQFGTIKYKFGSLLAETLRSDTDKFEPFVRLLVIDDSPHLLATSRICNNHGTSCENGFLMFIKKVRAPLINQIEGSTGLDIKFDVMPQEAAKKLVKHDNHSHIIKNDRQYPLSVVVEVSHSIKIPSFLRWDEISALACFSLLMLAFNLFAASTFVSPFRRAQIGLKRFRKTGVLPPDDQFMSYEMQDFARNMKQLIIELEENRKELAWQSAHDPLTSVANRRELERVIKEQIKVKRAPNMLVLLVDIDHFKLYNDNYSHLDGDKVIRKVAQALDAVDFVGEACVARIGGEEFSVCLFSAEPIDATKQAKRLMAAIEQLQIPHEHSPTKSTMTISVGAAGTTNPTLDSYMMMFQGADRALYQSKTRGRNRYTIHNEQERSEKEPTTETSP</sequence>
<dbReference type="CDD" id="cd01949">
    <property type="entry name" value="GGDEF"/>
    <property type="match status" value="1"/>
</dbReference>
<accession>A0A2N8ZJ02</accession>
<dbReference type="Proteomes" id="UP000235828">
    <property type="component" value="Chromosome B"/>
</dbReference>
<dbReference type="FunFam" id="3.30.70.270:FF:000001">
    <property type="entry name" value="Diguanylate cyclase domain protein"/>
    <property type="match status" value="1"/>
</dbReference>
<evidence type="ECO:0000256" key="5">
    <source>
        <dbReference type="SAM" id="Phobius"/>
    </source>
</evidence>
<comment type="cofactor">
    <cofactor evidence="1">
        <name>Mg(2+)</name>
        <dbReference type="ChEBI" id="CHEBI:18420"/>
    </cofactor>
</comment>
<evidence type="ECO:0000256" key="4">
    <source>
        <dbReference type="SAM" id="MobiDB-lite"/>
    </source>
</evidence>
<dbReference type="SMART" id="SM00267">
    <property type="entry name" value="GGDEF"/>
    <property type="match status" value="1"/>
</dbReference>
<feature type="compositionally biased region" description="Basic and acidic residues" evidence="4">
    <location>
        <begin position="501"/>
        <end position="518"/>
    </location>
</feature>
<keyword evidence="5" id="KW-0812">Transmembrane</keyword>
<dbReference type="InterPro" id="IPR029787">
    <property type="entry name" value="Nucleotide_cyclase"/>
</dbReference>
<keyword evidence="5" id="KW-1133">Transmembrane helix</keyword>
<dbReference type="GO" id="GO:0052621">
    <property type="term" value="F:diguanylate cyclase activity"/>
    <property type="evidence" value="ECO:0007669"/>
    <property type="project" value="UniProtKB-EC"/>
</dbReference>
<dbReference type="Gene3D" id="3.30.70.270">
    <property type="match status" value="1"/>
</dbReference>
<name>A0A2N8ZJ02_9VIBR</name>
<dbReference type="InterPro" id="IPR007892">
    <property type="entry name" value="CHASE4"/>
</dbReference>